<dbReference type="AlphaFoldDB" id="A0A426S5D6"/>
<gene>
    <name evidence="2" type="ORF">CQW44_18245</name>
</gene>
<dbReference type="Proteomes" id="UP000276379">
    <property type="component" value="Unassembled WGS sequence"/>
</dbReference>
<protein>
    <submittedName>
        <fullName evidence="2">Uncharacterized protein</fullName>
    </submittedName>
</protein>
<keyword evidence="3" id="KW-1185">Reference proteome</keyword>
<accession>A0A426S5D6</accession>
<sequence>MTDRPVRWTKSTVHAGMWVDPEDDPRESVGGSVAGGSATLRDHLAGCSAWWHLAEVERDWRGWVGDEEPRPMPRRRRIRTSGSGRARTASRSVSAARS</sequence>
<proteinExistence type="predicted"/>
<comment type="caution">
    <text evidence="2">The sequence shown here is derived from an EMBL/GenBank/DDBJ whole genome shotgun (WGS) entry which is preliminary data.</text>
</comment>
<organism evidence="2 3">
    <name type="scientific">Streptomyces griseofuscus</name>
    <dbReference type="NCBI Taxonomy" id="146922"/>
    <lineage>
        <taxon>Bacteria</taxon>
        <taxon>Bacillati</taxon>
        <taxon>Actinomycetota</taxon>
        <taxon>Actinomycetes</taxon>
        <taxon>Kitasatosporales</taxon>
        <taxon>Streptomycetaceae</taxon>
        <taxon>Streptomyces</taxon>
    </lineage>
</organism>
<evidence type="ECO:0000256" key="1">
    <source>
        <dbReference type="SAM" id="MobiDB-lite"/>
    </source>
</evidence>
<dbReference type="RefSeq" id="WP_125208838.1">
    <property type="nucleotide sequence ID" value="NZ_PDER01000004.1"/>
</dbReference>
<name>A0A426S5D6_9ACTN</name>
<feature type="compositionally biased region" description="Low complexity" evidence="1">
    <location>
        <begin position="80"/>
        <end position="98"/>
    </location>
</feature>
<dbReference type="EMBL" id="PDES01000008">
    <property type="protein sequence ID" value="RRQ84950.1"/>
    <property type="molecule type" value="Genomic_DNA"/>
</dbReference>
<reference evidence="2 3" key="1">
    <citation type="submission" date="2017-10" db="EMBL/GenBank/DDBJ databases">
        <title>Draft genome of actinobacteria isolated from guarana (Paullinia cupana (Mart.) Ducke.</title>
        <authorList>
            <person name="Siqueira K.A."/>
            <person name="Liotti R.G."/>
            <person name="Mendes T.A."/>
            <person name="Soares M.A."/>
        </authorList>
    </citation>
    <scope>NUCLEOTIDE SEQUENCE [LARGE SCALE GENOMIC DNA]</scope>
    <source>
        <strain evidence="2 3">199</strain>
    </source>
</reference>
<evidence type="ECO:0000313" key="2">
    <source>
        <dbReference type="EMBL" id="RRQ84950.1"/>
    </source>
</evidence>
<evidence type="ECO:0000313" key="3">
    <source>
        <dbReference type="Proteomes" id="UP000276379"/>
    </source>
</evidence>
<feature type="region of interest" description="Disordered" evidence="1">
    <location>
        <begin position="64"/>
        <end position="98"/>
    </location>
</feature>